<comment type="caution">
    <text evidence="2">The sequence shown here is derived from an EMBL/GenBank/DDBJ whole genome shotgun (WGS) entry which is preliminary data.</text>
</comment>
<accession>A0A9P8QR81</accession>
<proteinExistence type="predicted"/>
<keyword evidence="3" id="KW-1185">Reference proteome</keyword>
<name>A0A9P8QR81_9HYPO</name>
<protein>
    <submittedName>
        <fullName evidence="2">Uncharacterized protein</fullName>
    </submittedName>
</protein>
<evidence type="ECO:0000256" key="1">
    <source>
        <dbReference type="SAM" id="MobiDB-lite"/>
    </source>
</evidence>
<evidence type="ECO:0000313" key="3">
    <source>
        <dbReference type="Proteomes" id="UP000827724"/>
    </source>
</evidence>
<feature type="region of interest" description="Disordered" evidence="1">
    <location>
        <begin position="122"/>
        <end position="153"/>
    </location>
</feature>
<feature type="region of interest" description="Disordered" evidence="1">
    <location>
        <begin position="1"/>
        <end position="45"/>
    </location>
</feature>
<dbReference type="AlphaFoldDB" id="A0A9P8QR81"/>
<organism evidence="2 3">
    <name type="scientific">Trichoderma cornu-damae</name>
    <dbReference type="NCBI Taxonomy" id="654480"/>
    <lineage>
        <taxon>Eukaryota</taxon>
        <taxon>Fungi</taxon>
        <taxon>Dikarya</taxon>
        <taxon>Ascomycota</taxon>
        <taxon>Pezizomycotina</taxon>
        <taxon>Sordariomycetes</taxon>
        <taxon>Hypocreomycetidae</taxon>
        <taxon>Hypocreales</taxon>
        <taxon>Hypocreaceae</taxon>
        <taxon>Trichoderma</taxon>
    </lineage>
</organism>
<evidence type="ECO:0000313" key="2">
    <source>
        <dbReference type="EMBL" id="KAH6607773.1"/>
    </source>
</evidence>
<dbReference type="Proteomes" id="UP000827724">
    <property type="component" value="Unassembled WGS sequence"/>
</dbReference>
<reference evidence="2" key="1">
    <citation type="submission" date="2021-08" db="EMBL/GenBank/DDBJ databases">
        <title>Chromosome-Level Trichoderma cornu-damae using Hi-C Data.</title>
        <authorList>
            <person name="Kim C.S."/>
        </authorList>
    </citation>
    <scope>NUCLEOTIDE SEQUENCE</scope>
    <source>
        <strain evidence="2">KA19-0412C</strain>
    </source>
</reference>
<dbReference type="OrthoDB" id="4936392at2759"/>
<feature type="region of interest" description="Disordered" evidence="1">
    <location>
        <begin position="72"/>
        <end position="92"/>
    </location>
</feature>
<gene>
    <name evidence="2" type="ORF">Trco_004086</name>
</gene>
<sequence length="324" mass="36455">MMDNMKLDVPDPASPTTKGIRRHLRKTSSSYPSREDVSTRVQSPESMLHPYKLSLTNLARFSRANDRLSNLRSTLSSDGGYDVSMSTAPPEAMEEAITDTAQWQGEPRPRAAPYNKYQLSESTDVLPGDSASQQQNPSGAHLPLSTPRSANDAGGLTWGSVELLKGQYDGTHEANNRFESPDPTIRSPCTPANQEHPHKQSKRKASVFSLRSLTNSLSERPRFGLRKWASAVYQQGSHRLSLARLKWRQQARRDRSMFEAWRVRHRRMTRDGSPCKGKAGWSRGASFSPERKVCANEDWWTEGVSRFEAPKWMNFRGSPSRAHG</sequence>
<feature type="region of interest" description="Disordered" evidence="1">
    <location>
        <begin position="172"/>
        <end position="206"/>
    </location>
</feature>
<dbReference type="EMBL" id="JAIWOZ010000003">
    <property type="protein sequence ID" value="KAH6607773.1"/>
    <property type="molecule type" value="Genomic_DNA"/>
</dbReference>